<dbReference type="Proteomes" id="UP000787322">
    <property type="component" value="Unassembled WGS sequence"/>
</dbReference>
<dbReference type="Pfam" id="PF02653">
    <property type="entry name" value="BPD_transp_2"/>
    <property type="match status" value="1"/>
</dbReference>
<dbReference type="EMBL" id="JABZGU010000037">
    <property type="protein sequence ID" value="MBF4802699.1"/>
    <property type="molecule type" value="Genomic_DNA"/>
</dbReference>
<keyword evidence="3 7" id="KW-0812">Transmembrane</keyword>
<dbReference type="GO" id="GO:0005886">
    <property type="term" value="C:plasma membrane"/>
    <property type="evidence" value="ECO:0007669"/>
    <property type="project" value="UniProtKB-SubCell"/>
</dbReference>
<feature type="compositionally biased region" description="Low complexity" evidence="6">
    <location>
        <begin position="378"/>
        <end position="392"/>
    </location>
</feature>
<dbReference type="CDD" id="cd06581">
    <property type="entry name" value="TM_PBP1_LivM_like"/>
    <property type="match status" value="1"/>
</dbReference>
<proteinExistence type="predicted"/>
<feature type="transmembrane region" description="Helical" evidence="7">
    <location>
        <begin position="254"/>
        <end position="278"/>
    </location>
</feature>
<dbReference type="InterPro" id="IPR001851">
    <property type="entry name" value="ABC_transp_permease"/>
</dbReference>
<feature type="transmembrane region" description="Helical" evidence="7">
    <location>
        <begin position="129"/>
        <end position="156"/>
    </location>
</feature>
<feature type="transmembrane region" description="Helical" evidence="7">
    <location>
        <begin position="327"/>
        <end position="349"/>
    </location>
</feature>
<feature type="transmembrane region" description="Helical" evidence="7">
    <location>
        <begin position="35"/>
        <end position="57"/>
    </location>
</feature>
<feature type="transmembrane region" description="Helical" evidence="7">
    <location>
        <begin position="202"/>
        <end position="223"/>
    </location>
</feature>
<dbReference type="InterPro" id="IPR043428">
    <property type="entry name" value="LivM-like"/>
</dbReference>
<feature type="transmembrane region" description="Helical" evidence="7">
    <location>
        <begin position="99"/>
        <end position="117"/>
    </location>
</feature>
<reference evidence="8" key="1">
    <citation type="submission" date="2020-04" db="EMBL/GenBank/DDBJ databases">
        <title>Deep metagenomics examines the oral microbiome during advanced dental caries in children, revealing novel taxa and co-occurrences with host molecules.</title>
        <authorList>
            <person name="Baker J.L."/>
            <person name="Morton J.T."/>
            <person name="Dinis M."/>
            <person name="Alvarez R."/>
            <person name="Tran N.C."/>
            <person name="Knight R."/>
            <person name="Edlund A."/>
        </authorList>
    </citation>
    <scope>NUCLEOTIDE SEQUENCE</scope>
    <source>
        <strain evidence="8">JCVI_3_bin.11</strain>
    </source>
</reference>
<evidence type="ECO:0000256" key="6">
    <source>
        <dbReference type="SAM" id="MobiDB-lite"/>
    </source>
</evidence>
<gene>
    <name evidence="8" type="ORF">HXK24_02600</name>
</gene>
<keyword evidence="4 7" id="KW-1133">Transmembrane helix</keyword>
<evidence type="ECO:0000256" key="5">
    <source>
        <dbReference type="ARBA" id="ARBA00023136"/>
    </source>
</evidence>
<dbReference type="GO" id="GO:0015658">
    <property type="term" value="F:branched-chain amino acid transmembrane transporter activity"/>
    <property type="evidence" value="ECO:0007669"/>
    <property type="project" value="InterPro"/>
</dbReference>
<sequence>MTKMYPRDNNHNPVIVTGFGGKDGQRRELTMPARYAINAILVALFVFGGNFLVGEGLISRYQTVVFEQIGVYVLMTVSLNIVTGYLGQLPLGHAGFMSIGGYACAIFIIRMMPLFGLDAQSMASGSTPAVILFVVGLLFGGICAALMGVVIGIPALRLRGDYLAIITLGFAEIIRVVLVNIDSALGFKLTGGASGLTGIPAYTGYLNTAIVVSLAIFAIHTLMKSRHGRAILAIRDNEIAAEASGVNTTYYKTLAFVFSAFLAGIAGGLYAGCIGVMAPAKFGFMKSVEILVMVVLGGMGSMFGSVVSATVLTVLPEALRAFADYRMVAYAIVLILVMIFRPEGLFGSYDFSLSRIIERVMNRDFPWNKDDSNEQADVQVNAKAGAQANKQADTQAEASTDSKEA</sequence>
<comment type="caution">
    <text evidence="8">The sequence shown here is derived from an EMBL/GenBank/DDBJ whole genome shotgun (WGS) entry which is preliminary data.</text>
</comment>
<feature type="transmembrane region" description="Helical" evidence="7">
    <location>
        <begin position="290"/>
        <end position="315"/>
    </location>
</feature>
<keyword evidence="2" id="KW-1003">Cell membrane</keyword>
<dbReference type="AlphaFoldDB" id="A0A9D6ABE9"/>
<feature type="transmembrane region" description="Helical" evidence="7">
    <location>
        <begin position="69"/>
        <end position="87"/>
    </location>
</feature>
<feature type="region of interest" description="Disordered" evidence="6">
    <location>
        <begin position="368"/>
        <end position="405"/>
    </location>
</feature>
<evidence type="ECO:0000256" key="2">
    <source>
        <dbReference type="ARBA" id="ARBA00022475"/>
    </source>
</evidence>
<feature type="transmembrane region" description="Helical" evidence="7">
    <location>
        <begin position="162"/>
        <end position="181"/>
    </location>
</feature>
<dbReference type="PANTHER" id="PTHR30482">
    <property type="entry name" value="HIGH-AFFINITY BRANCHED-CHAIN AMINO ACID TRANSPORT SYSTEM PERMEASE"/>
    <property type="match status" value="1"/>
</dbReference>
<evidence type="ECO:0000256" key="7">
    <source>
        <dbReference type="SAM" id="Phobius"/>
    </source>
</evidence>
<dbReference type="PANTHER" id="PTHR30482:SF10">
    <property type="entry name" value="HIGH-AFFINITY BRANCHED-CHAIN AMINO ACID TRANSPORT PROTEIN BRAE"/>
    <property type="match status" value="1"/>
</dbReference>
<organism evidence="8 9">
    <name type="scientific">Lancefieldella parvula</name>
    <dbReference type="NCBI Taxonomy" id="1382"/>
    <lineage>
        <taxon>Bacteria</taxon>
        <taxon>Bacillati</taxon>
        <taxon>Actinomycetota</taxon>
        <taxon>Coriobacteriia</taxon>
        <taxon>Coriobacteriales</taxon>
        <taxon>Atopobiaceae</taxon>
        <taxon>Lancefieldella</taxon>
    </lineage>
</organism>
<evidence type="ECO:0000256" key="3">
    <source>
        <dbReference type="ARBA" id="ARBA00022692"/>
    </source>
</evidence>
<evidence type="ECO:0000313" key="8">
    <source>
        <dbReference type="EMBL" id="MBF4802699.1"/>
    </source>
</evidence>
<accession>A0A9D6ABE9</accession>
<comment type="subcellular location">
    <subcellularLocation>
        <location evidence="1">Cell membrane</location>
        <topology evidence="1">Multi-pass membrane protein</topology>
    </subcellularLocation>
</comment>
<keyword evidence="5 7" id="KW-0472">Membrane</keyword>
<protein>
    <submittedName>
        <fullName evidence="8">Branched-chain amino acid ABC transporter permease</fullName>
    </submittedName>
</protein>
<evidence type="ECO:0000256" key="4">
    <source>
        <dbReference type="ARBA" id="ARBA00022989"/>
    </source>
</evidence>
<evidence type="ECO:0000256" key="1">
    <source>
        <dbReference type="ARBA" id="ARBA00004651"/>
    </source>
</evidence>
<name>A0A9D6ABE9_9ACTN</name>
<evidence type="ECO:0000313" key="9">
    <source>
        <dbReference type="Proteomes" id="UP000787322"/>
    </source>
</evidence>